<dbReference type="InterPro" id="IPR021476">
    <property type="entry name" value="Egh16-like"/>
</dbReference>
<keyword evidence="2" id="KW-0732">Signal</keyword>
<dbReference type="Proteomes" id="UP000283090">
    <property type="component" value="Unassembled WGS sequence"/>
</dbReference>
<comment type="caution">
    <text evidence="3">The sequence shown here is derived from an EMBL/GenBank/DDBJ whole genome shotgun (WGS) entry which is preliminary data.</text>
</comment>
<dbReference type="RefSeq" id="XP_067486364.1">
    <property type="nucleotide sequence ID" value="XM_067638481.1"/>
</dbReference>
<keyword evidence="4" id="KW-1185">Reference proteome</keyword>
<sequence length="384" mass="40972">MHVSSLVAASMMAPFVAGHALIISVQGLVDGKQAGPVGQAIGYDRSVPLNGDLRHVPIFNQRGIATWNGCGQNILTGTLLAAKVAQAQVGRGEIAQALAGGQVFMVLHQVNGDGNGPFICGIDAAATAARGSFKKLEIAKQVPGANPELNAVATTNHPLIINLPADLECTGTFGTKENICLIRCQNFAINGPFGSCAAIQIVTELKSLYKRDADGEDASVKVKRQEEAGPEKKDPEVGKGASDADIAKLMSRFDTTTKKAKRQEEVEPEKKDPEVGKGASDADIAKLMSNFDTSTKMVKRAATTEAEKVEDTVKALTEGDDVPKKQLEKLRAQVKQRLRNGTLASKAEKAGKKYHEKKVRLRKAGSWKSKKPSDQKKPAAKKNN</sequence>
<name>A0A436ZPJ8_ARTFL</name>
<feature type="chain" id="PRO_5019425632" evidence="2">
    <location>
        <begin position="19"/>
        <end position="384"/>
    </location>
</feature>
<dbReference type="STRING" id="97331.A0A436ZPJ8"/>
<feature type="signal peptide" evidence="2">
    <location>
        <begin position="1"/>
        <end position="18"/>
    </location>
</feature>
<dbReference type="PANTHER" id="PTHR34618">
    <property type="entry name" value="SURFACE PROTEIN MAS1, PUTATIVE-RELATED"/>
    <property type="match status" value="1"/>
</dbReference>
<proteinExistence type="predicted"/>
<dbReference type="EMBL" id="SAEB01000012">
    <property type="protein sequence ID" value="RVD80820.1"/>
    <property type="molecule type" value="Genomic_DNA"/>
</dbReference>
<dbReference type="PANTHER" id="PTHR34618:SF4">
    <property type="entry name" value="CAS1"/>
    <property type="match status" value="1"/>
</dbReference>
<dbReference type="OrthoDB" id="5310497at2759"/>
<evidence type="ECO:0000256" key="2">
    <source>
        <dbReference type="SAM" id="SignalP"/>
    </source>
</evidence>
<gene>
    <name evidence="3" type="ORF">DFL_008710</name>
</gene>
<dbReference type="VEuPathDB" id="FungiDB:DFL_008710"/>
<feature type="region of interest" description="Disordered" evidence="1">
    <location>
        <begin position="338"/>
        <end position="384"/>
    </location>
</feature>
<feature type="compositionally biased region" description="Basic residues" evidence="1">
    <location>
        <begin position="354"/>
        <end position="370"/>
    </location>
</feature>
<accession>A0A436ZPJ8</accession>
<feature type="compositionally biased region" description="Basic and acidic residues" evidence="1">
    <location>
        <begin position="262"/>
        <end position="275"/>
    </location>
</feature>
<organism evidence="3 4">
    <name type="scientific">Arthrobotrys flagrans</name>
    <name type="common">Nematode-trapping fungus</name>
    <name type="synonym">Trichothecium flagrans</name>
    <dbReference type="NCBI Taxonomy" id="97331"/>
    <lineage>
        <taxon>Eukaryota</taxon>
        <taxon>Fungi</taxon>
        <taxon>Dikarya</taxon>
        <taxon>Ascomycota</taxon>
        <taxon>Pezizomycotina</taxon>
        <taxon>Orbiliomycetes</taxon>
        <taxon>Orbiliales</taxon>
        <taxon>Orbiliaceae</taxon>
        <taxon>Arthrobotrys</taxon>
    </lineage>
</organism>
<evidence type="ECO:0000256" key="1">
    <source>
        <dbReference type="SAM" id="MobiDB-lite"/>
    </source>
</evidence>
<evidence type="ECO:0000313" key="3">
    <source>
        <dbReference type="EMBL" id="RVD80820.1"/>
    </source>
</evidence>
<dbReference type="GeneID" id="93591021"/>
<feature type="compositionally biased region" description="Basic and acidic residues" evidence="1">
    <location>
        <begin position="216"/>
        <end position="237"/>
    </location>
</feature>
<dbReference type="Pfam" id="PF11327">
    <property type="entry name" value="Egh16-like"/>
    <property type="match status" value="1"/>
</dbReference>
<dbReference type="AlphaFoldDB" id="A0A436ZPJ8"/>
<feature type="region of interest" description="Disordered" evidence="1">
    <location>
        <begin position="216"/>
        <end position="283"/>
    </location>
</feature>
<reference evidence="3 4" key="1">
    <citation type="submission" date="2019-01" db="EMBL/GenBank/DDBJ databases">
        <title>Intercellular communication is required for trap formation in the nematode-trapping fungus Duddingtonia flagrans.</title>
        <authorList>
            <person name="Youssar L."/>
            <person name="Wernet V."/>
            <person name="Hensel N."/>
            <person name="Hildebrandt H.-G."/>
            <person name="Fischer R."/>
        </authorList>
    </citation>
    <scope>NUCLEOTIDE SEQUENCE [LARGE SCALE GENOMIC DNA]</scope>
    <source>
        <strain evidence="3 4">CBS H-5679</strain>
    </source>
</reference>
<protein>
    <submittedName>
        <fullName evidence="3">Uncharacterized protein</fullName>
    </submittedName>
</protein>
<evidence type="ECO:0000313" key="4">
    <source>
        <dbReference type="Proteomes" id="UP000283090"/>
    </source>
</evidence>